<gene>
    <name evidence="1" type="primary">ORF217421</name>
</gene>
<evidence type="ECO:0000313" key="1">
    <source>
        <dbReference type="EMBL" id="CEK97975.1"/>
    </source>
</evidence>
<dbReference type="AlphaFoldDB" id="A0A0B7C0N9"/>
<feature type="non-terminal residue" evidence="1">
    <location>
        <position position="141"/>
    </location>
</feature>
<sequence length="141" mass="15392">MSIFACANRNSTGAEENHVEVFISSEPRNHLVKHSMDNGGSVMSGNLTNANKVRSNGSNGDVLPGIEDLTNGHIYDDNPHGHFIQTDYQNGGTLQYSNPNSHYSVAEHRPGVLRTDSRNIMFGQRQANLVGLTVDRLDDVG</sequence>
<proteinExistence type="predicted"/>
<organism evidence="1">
    <name type="scientific">Arion vulgaris</name>
    <dbReference type="NCBI Taxonomy" id="1028688"/>
    <lineage>
        <taxon>Eukaryota</taxon>
        <taxon>Metazoa</taxon>
        <taxon>Spiralia</taxon>
        <taxon>Lophotrochozoa</taxon>
        <taxon>Mollusca</taxon>
        <taxon>Gastropoda</taxon>
        <taxon>Heterobranchia</taxon>
        <taxon>Euthyneura</taxon>
        <taxon>Panpulmonata</taxon>
        <taxon>Eupulmonata</taxon>
        <taxon>Stylommatophora</taxon>
        <taxon>Helicina</taxon>
        <taxon>Arionoidea</taxon>
        <taxon>Arionidae</taxon>
        <taxon>Arion</taxon>
    </lineage>
</organism>
<dbReference type="EMBL" id="HACG01051104">
    <property type="protein sequence ID" value="CEK97975.1"/>
    <property type="molecule type" value="Transcribed_RNA"/>
</dbReference>
<name>A0A0B7C0N9_9EUPU</name>
<accession>A0A0B7C0N9</accession>
<protein>
    <submittedName>
        <fullName evidence="1">Uncharacterized protein</fullName>
    </submittedName>
</protein>
<reference evidence="1" key="1">
    <citation type="submission" date="2014-12" db="EMBL/GenBank/DDBJ databases">
        <title>Insight into the proteome of Arion vulgaris.</title>
        <authorList>
            <person name="Aradska J."/>
            <person name="Bulat T."/>
            <person name="Smidak R."/>
            <person name="Sarate P."/>
            <person name="Gangsoo J."/>
            <person name="Sialana F."/>
            <person name="Bilban M."/>
            <person name="Lubec G."/>
        </authorList>
    </citation>
    <scope>NUCLEOTIDE SEQUENCE</scope>
    <source>
        <tissue evidence="1">Skin</tissue>
    </source>
</reference>